<proteinExistence type="inferred from homology"/>
<dbReference type="GO" id="GO:0004252">
    <property type="term" value="F:serine-type endopeptidase activity"/>
    <property type="evidence" value="ECO:0007669"/>
    <property type="project" value="InterPro"/>
</dbReference>
<dbReference type="InterPro" id="IPR019533">
    <property type="entry name" value="Peptidase_S26"/>
</dbReference>
<dbReference type="NCBIfam" id="TIGR02227">
    <property type="entry name" value="sigpep_I_bact"/>
    <property type="match status" value="1"/>
</dbReference>
<evidence type="ECO:0000313" key="6">
    <source>
        <dbReference type="EMBL" id="EFM08875.1"/>
    </source>
</evidence>
<feature type="domain" description="Peptidase S26" evidence="5">
    <location>
        <begin position="59"/>
        <end position="212"/>
    </location>
</feature>
<sequence length="217" mass="24916">MRMLMLYVGIVLCLLSCSDATIKDTVTNEKVDMIRNTNHDQWIFNNEVNDWMSRSHGEYQGELVIDGGYYSSHKISRGDVVYYKVPSFDSSKIKATPREFEIARVIALPGERFSIKNGQYYINGKKLDTFYGHVMYWGETKKEVLDSLKDPKSGLVDTEDTRKFINEYFSQNVKEVQIPENSYYVLGDALHRSVSSNIFGAINQELIKGKVVGRLKK</sequence>
<name>E0IF99_9BACL</name>
<dbReference type="EMBL" id="AEDD01000013">
    <property type="protein sequence ID" value="EFM08875.1"/>
    <property type="molecule type" value="Genomic_DNA"/>
</dbReference>
<dbReference type="eggNOG" id="COG0681">
    <property type="taxonomic scope" value="Bacteria"/>
</dbReference>
<dbReference type="Gene3D" id="2.10.109.10">
    <property type="entry name" value="Umud Fragment, subunit A"/>
    <property type="match status" value="1"/>
</dbReference>
<keyword evidence="7" id="KW-1185">Reference proteome</keyword>
<evidence type="ECO:0000256" key="3">
    <source>
        <dbReference type="RuleBase" id="RU362042"/>
    </source>
</evidence>
<feature type="chain" id="PRO_5039043473" description="Signal peptidase I" evidence="4">
    <location>
        <begin position="23"/>
        <end position="217"/>
    </location>
</feature>
<keyword evidence="3" id="KW-0645">Protease</keyword>
<dbReference type="GO" id="GO:0009003">
    <property type="term" value="F:signal peptidase activity"/>
    <property type="evidence" value="ECO:0007669"/>
    <property type="project" value="UniProtKB-EC"/>
</dbReference>
<evidence type="ECO:0000256" key="2">
    <source>
        <dbReference type="ARBA" id="ARBA00009370"/>
    </source>
</evidence>
<dbReference type="STRING" id="717606.PaecuDRAFT_4340"/>
<comment type="catalytic activity">
    <reaction evidence="3">
        <text>Cleavage of hydrophobic, N-terminal signal or leader sequences from secreted and periplasmic proteins.</text>
        <dbReference type="EC" id="3.4.21.89"/>
    </reaction>
</comment>
<dbReference type="GO" id="GO:0005886">
    <property type="term" value="C:plasma membrane"/>
    <property type="evidence" value="ECO:0007669"/>
    <property type="project" value="UniProtKB-SubCell"/>
</dbReference>
<dbReference type="EC" id="3.4.21.89" evidence="3"/>
<organism evidence="6 7">
    <name type="scientific">Paenibacillus curdlanolyticus YK9</name>
    <dbReference type="NCBI Taxonomy" id="717606"/>
    <lineage>
        <taxon>Bacteria</taxon>
        <taxon>Bacillati</taxon>
        <taxon>Bacillota</taxon>
        <taxon>Bacilli</taxon>
        <taxon>Bacillales</taxon>
        <taxon>Paenibacillaceae</taxon>
        <taxon>Paenibacillus</taxon>
    </lineage>
</organism>
<evidence type="ECO:0000256" key="1">
    <source>
        <dbReference type="ARBA" id="ARBA00004401"/>
    </source>
</evidence>
<protein>
    <recommendedName>
        <fullName evidence="3">Signal peptidase I</fullName>
        <ecNumber evidence="3">3.4.21.89</ecNumber>
    </recommendedName>
</protein>
<reference evidence="6 7" key="1">
    <citation type="submission" date="2010-07" db="EMBL/GenBank/DDBJ databases">
        <title>The draft genome of Paenibacillus curdlanolyticus YK9.</title>
        <authorList>
            <consortium name="US DOE Joint Genome Institute (JGI-PGF)"/>
            <person name="Lucas S."/>
            <person name="Copeland A."/>
            <person name="Lapidus A."/>
            <person name="Cheng J.-F."/>
            <person name="Bruce D."/>
            <person name="Goodwin L."/>
            <person name="Pitluck S."/>
            <person name="Land M.L."/>
            <person name="Hauser L."/>
            <person name="Chang Y.-J."/>
            <person name="Jeffries C."/>
            <person name="Anderson I.J."/>
            <person name="Johnson E."/>
            <person name="Loganathan U."/>
            <person name="Mulhopadhyay B."/>
            <person name="Kyrpides N."/>
            <person name="Woyke T.J."/>
        </authorList>
    </citation>
    <scope>NUCLEOTIDE SEQUENCE [LARGE SCALE GENOMIC DNA]</scope>
    <source>
        <strain evidence="6 7">YK9</strain>
    </source>
</reference>
<evidence type="ECO:0000313" key="7">
    <source>
        <dbReference type="Proteomes" id="UP000005387"/>
    </source>
</evidence>
<accession>E0IF99</accession>
<comment type="similarity">
    <text evidence="2 3">Belongs to the peptidase S26 family.</text>
</comment>
<keyword evidence="4" id="KW-0732">Signal</keyword>
<keyword evidence="3" id="KW-0378">Hydrolase</keyword>
<dbReference type="InterPro" id="IPR036286">
    <property type="entry name" value="LexA/Signal_pep-like_sf"/>
</dbReference>
<dbReference type="GO" id="GO:0006465">
    <property type="term" value="P:signal peptide processing"/>
    <property type="evidence" value="ECO:0007669"/>
    <property type="project" value="InterPro"/>
</dbReference>
<dbReference type="Pfam" id="PF10502">
    <property type="entry name" value="Peptidase_S26"/>
    <property type="match status" value="1"/>
</dbReference>
<comment type="subcellular location">
    <subcellularLocation>
        <location evidence="1">Cell membrane</location>
        <topology evidence="1">Single-pass type II membrane protein</topology>
    </subcellularLocation>
    <subcellularLocation>
        <location evidence="3">Membrane</location>
        <topology evidence="3">Single-pass type II membrane protein</topology>
    </subcellularLocation>
</comment>
<dbReference type="Proteomes" id="UP000005387">
    <property type="component" value="Unassembled WGS sequence"/>
</dbReference>
<gene>
    <name evidence="6" type="ORF">PaecuDRAFT_4340</name>
</gene>
<dbReference type="AlphaFoldDB" id="E0IF99"/>
<dbReference type="PANTHER" id="PTHR43390:SF1">
    <property type="entry name" value="CHLOROPLAST PROCESSING PEPTIDASE"/>
    <property type="match status" value="1"/>
</dbReference>
<evidence type="ECO:0000256" key="4">
    <source>
        <dbReference type="SAM" id="SignalP"/>
    </source>
</evidence>
<feature type="signal peptide" evidence="4">
    <location>
        <begin position="1"/>
        <end position="22"/>
    </location>
</feature>
<dbReference type="SUPFAM" id="SSF51306">
    <property type="entry name" value="LexA/Signal peptidase"/>
    <property type="match status" value="1"/>
</dbReference>
<dbReference type="InterPro" id="IPR000223">
    <property type="entry name" value="Pept_S26A_signal_pept_1"/>
</dbReference>
<dbReference type="PANTHER" id="PTHR43390">
    <property type="entry name" value="SIGNAL PEPTIDASE I"/>
    <property type="match status" value="1"/>
</dbReference>
<evidence type="ECO:0000259" key="5">
    <source>
        <dbReference type="Pfam" id="PF10502"/>
    </source>
</evidence>